<reference evidence="2 3" key="1">
    <citation type="submission" date="2015-05" db="EMBL/GenBank/DDBJ databases">
        <title>Distinctive expansion of gene families associated with plant cell wall degradation and secondary metabolism in the genomes of grapevine trunk pathogens.</title>
        <authorList>
            <person name="Lawrence D.P."/>
            <person name="Travadon R."/>
            <person name="Rolshausen P.E."/>
            <person name="Baumgartner K."/>
        </authorList>
    </citation>
    <scope>NUCLEOTIDE SEQUENCE [LARGE SCALE GENOMIC DNA]</scope>
    <source>
        <strain evidence="2">UCRPC4</strain>
    </source>
</reference>
<organism evidence="2 3">
    <name type="scientific">Phaeomoniella chlamydospora</name>
    <name type="common">Phaeoacremonium chlamydosporum</name>
    <dbReference type="NCBI Taxonomy" id="158046"/>
    <lineage>
        <taxon>Eukaryota</taxon>
        <taxon>Fungi</taxon>
        <taxon>Dikarya</taxon>
        <taxon>Ascomycota</taxon>
        <taxon>Pezizomycotina</taxon>
        <taxon>Eurotiomycetes</taxon>
        <taxon>Chaetothyriomycetidae</taxon>
        <taxon>Phaeomoniellales</taxon>
        <taxon>Phaeomoniellaceae</taxon>
        <taxon>Phaeomoniella</taxon>
    </lineage>
</organism>
<dbReference type="GO" id="GO:0005739">
    <property type="term" value="C:mitochondrion"/>
    <property type="evidence" value="ECO:0007669"/>
    <property type="project" value="TreeGrafter"/>
</dbReference>
<dbReference type="InterPro" id="IPR002575">
    <property type="entry name" value="Aminoglycoside_PTrfase"/>
</dbReference>
<dbReference type="GO" id="GO:0016740">
    <property type="term" value="F:transferase activity"/>
    <property type="evidence" value="ECO:0007669"/>
    <property type="project" value="UniProtKB-KW"/>
</dbReference>
<protein>
    <submittedName>
        <fullName evidence="2">Putative phosphotransferase enzyme family protein</fullName>
    </submittedName>
</protein>
<dbReference type="InterPro" id="IPR051035">
    <property type="entry name" value="Mito_inheritance_9"/>
</dbReference>
<evidence type="ECO:0000313" key="3">
    <source>
        <dbReference type="Proteomes" id="UP000053317"/>
    </source>
</evidence>
<dbReference type="Gene3D" id="3.90.1200.10">
    <property type="match status" value="1"/>
</dbReference>
<dbReference type="PANTHER" id="PTHR36091">
    <property type="entry name" value="ALTERED INHERITANCE OF MITOCHONDRIA PROTEIN 9, MITOCHONDRIAL"/>
    <property type="match status" value="1"/>
</dbReference>
<dbReference type="PANTHER" id="PTHR36091:SF2">
    <property type="entry name" value="AMINOGLYCOSIDE PHOSPHOTRANSFERASE DOMAIN-CONTAINING PROTEIN"/>
    <property type="match status" value="1"/>
</dbReference>
<accession>A0A0G2EAL4</accession>
<evidence type="ECO:0000259" key="1">
    <source>
        <dbReference type="Pfam" id="PF01636"/>
    </source>
</evidence>
<dbReference type="EMBL" id="LCWF01000102">
    <property type="protein sequence ID" value="KKY20022.1"/>
    <property type="molecule type" value="Genomic_DNA"/>
</dbReference>
<dbReference type="Pfam" id="PF01636">
    <property type="entry name" value="APH"/>
    <property type="match status" value="1"/>
</dbReference>
<reference evidence="2 3" key="2">
    <citation type="submission" date="2015-05" db="EMBL/GenBank/DDBJ databases">
        <authorList>
            <person name="Morales-Cruz A."/>
            <person name="Amrine K.C."/>
            <person name="Cantu D."/>
        </authorList>
    </citation>
    <scope>NUCLEOTIDE SEQUENCE [LARGE SCALE GENOMIC DNA]</scope>
    <source>
        <strain evidence="2">UCRPC4</strain>
    </source>
</reference>
<evidence type="ECO:0000313" key="2">
    <source>
        <dbReference type="EMBL" id="KKY20022.1"/>
    </source>
</evidence>
<sequence>MSSAVQPSHNDFFHYTSGRWLWDEEKQLRDRYKPFNVSELQRVAAASVGAHACLSMIKLGEGGFNKVFRLVMDDGSVVIARIPNPNAGPPGKAVASEVATMDFASTILEIPVPTVLAWSGDLENPVGSEYILMEEASGSHLSEVWEELEIHAKAEVVEELVGIEKKLLSLSFSRYGNLFFAKNAFEGCEKVDVSGNLPESRRLDASNRFVIGPVVDRDFWNEERSIMKIDRGPWLSAAEYLKAISQREKTWLSCYAVPKQGRKLLYVPISQNSVNAHVSLYDKFLAIAEFVLPSEGGLVKPTLWHWDLHAPNLFIDSKNKLTALIDWQDAWVGPLFLQARHPGLVRYSGEIKLQLPEYYRSLEDQEEKKQIAMQVEKSILLQIYESSTSEENPDLKGVLQIPHGPTRRQTVQYSSNTWDGDILPFRECLIRMERFWNEIVGPNAPGCPIHFTPEELQTHYDESEGWNEKADFWDSLSGFVSKDGWVAHENYEQASDMFSQMRDEGLKSLQGKERDEFEISTRWAAKSGTTTHL</sequence>
<comment type="caution">
    <text evidence="2">The sequence shown here is derived from an EMBL/GenBank/DDBJ whole genome shotgun (WGS) entry which is preliminary data.</text>
</comment>
<keyword evidence="3" id="KW-1185">Reference proteome</keyword>
<dbReference type="InterPro" id="IPR011009">
    <property type="entry name" value="Kinase-like_dom_sf"/>
</dbReference>
<proteinExistence type="predicted"/>
<feature type="domain" description="Aminoglycoside phosphotransferase" evidence="1">
    <location>
        <begin position="300"/>
        <end position="335"/>
    </location>
</feature>
<dbReference type="Proteomes" id="UP000053317">
    <property type="component" value="Unassembled WGS sequence"/>
</dbReference>
<gene>
    <name evidence="2" type="ORF">UCRPC4_g04287</name>
</gene>
<dbReference type="SUPFAM" id="SSF56112">
    <property type="entry name" value="Protein kinase-like (PK-like)"/>
    <property type="match status" value="1"/>
</dbReference>
<dbReference type="OrthoDB" id="2968323at2759"/>
<name>A0A0G2EAL4_PHACM</name>
<keyword evidence="2" id="KW-0808">Transferase</keyword>
<dbReference type="AlphaFoldDB" id="A0A0G2EAL4"/>